<sequence>MMRKIGAVAGVIFTGLSLWGCGGSDIDNKAQAAASSNTVMEVLKDGSIVETITEDFTADYYNEDDLRSMILSEVAEYNRDSEKDISVDKFENKDGIITVAIKYPSAEAYTDYNSSQFDSRRLFVGTVKEAYDEGHSLDVTLTSADNDEESIGKEDLLGMGENHILISEVPFRVETFGKILYFDDNVVSLGKNEAAMQTDENGESLGKYYIVFK</sequence>
<name>A0A4R1R3H0_9FIRM</name>
<proteinExistence type="predicted"/>
<dbReference type="STRING" id="1469948.GCA_000732725_00884"/>
<dbReference type="AlphaFoldDB" id="A0A4R1R3H0"/>
<dbReference type="OrthoDB" id="1956182at2"/>
<dbReference type="Proteomes" id="UP000295718">
    <property type="component" value="Unassembled WGS sequence"/>
</dbReference>
<protein>
    <submittedName>
        <fullName evidence="1">Uncharacterized protein</fullName>
    </submittedName>
</protein>
<evidence type="ECO:0000313" key="2">
    <source>
        <dbReference type="Proteomes" id="UP000295718"/>
    </source>
</evidence>
<comment type="caution">
    <text evidence="1">The sequence shown here is derived from an EMBL/GenBank/DDBJ whole genome shotgun (WGS) entry which is preliminary data.</text>
</comment>
<accession>A0A4R1R3H0</accession>
<dbReference type="RefSeq" id="WP_031389633.1">
    <property type="nucleotide sequence ID" value="NZ_JPNB01000001.1"/>
</dbReference>
<dbReference type="EMBL" id="SLUO01000003">
    <property type="protein sequence ID" value="TCL59986.1"/>
    <property type="molecule type" value="Genomic_DNA"/>
</dbReference>
<organism evidence="1 2">
    <name type="scientific">Kineothrix alysoides</name>
    <dbReference type="NCBI Taxonomy" id="1469948"/>
    <lineage>
        <taxon>Bacteria</taxon>
        <taxon>Bacillati</taxon>
        <taxon>Bacillota</taxon>
        <taxon>Clostridia</taxon>
        <taxon>Lachnospirales</taxon>
        <taxon>Lachnospiraceae</taxon>
        <taxon>Kineothrix</taxon>
    </lineage>
</organism>
<keyword evidence="2" id="KW-1185">Reference proteome</keyword>
<gene>
    <name evidence="1" type="ORF">EDD76_103177</name>
</gene>
<evidence type="ECO:0000313" key="1">
    <source>
        <dbReference type="EMBL" id="TCL59986.1"/>
    </source>
</evidence>
<reference evidence="1 2" key="1">
    <citation type="submission" date="2019-03" db="EMBL/GenBank/DDBJ databases">
        <title>Genomic Encyclopedia of Type Strains, Phase IV (KMG-IV): sequencing the most valuable type-strain genomes for metagenomic binning, comparative biology and taxonomic classification.</title>
        <authorList>
            <person name="Goeker M."/>
        </authorList>
    </citation>
    <scope>NUCLEOTIDE SEQUENCE [LARGE SCALE GENOMIC DNA]</scope>
    <source>
        <strain evidence="1 2">DSM 100556</strain>
    </source>
</reference>